<evidence type="ECO:0000256" key="5">
    <source>
        <dbReference type="ARBA" id="ARBA00023004"/>
    </source>
</evidence>
<keyword evidence="7 11" id="KW-0805">Transcription regulation</keyword>
<keyword evidence="3 11" id="KW-0004">4Fe-4S</keyword>
<keyword evidence="9 11" id="KW-1015">Disulfide bond</keyword>
<keyword evidence="5 11" id="KW-0408">Iron</keyword>
<evidence type="ECO:0000256" key="4">
    <source>
        <dbReference type="ARBA" id="ARBA00022723"/>
    </source>
</evidence>
<dbReference type="InterPro" id="IPR034768">
    <property type="entry name" value="4FE4S_WBL"/>
</dbReference>
<feature type="domain" description="4Fe-4S Wbl-type" evidence="12">
    <location>
        <begin position="19"/>
        <end position="75"/>
    </location>
</feature>
<evidence type="ECO:0000256" key="2">
    <source>
        <dbReference type="ARBA" id="ARBA00006597"/>
    </source>
</evidence>
<dbReference type="RefSeq" id="WP_137769879.1">
    <property type="nucleotide sequence ID" value="NZ_BAAAIS010000002.1"/>
</dbReference>
<keyword evidence="8 11" id="KW-0238">DNA-binding</keyword>
<evidence type="ECO:0000256" key="8">
    <source>
        <dbReference type="ARBA" id="ARBA00023125"/>
    </source>
</evidence>
<evidence type="ECO:0000259" key="12">
    <source>
        <dbReference type="PROSITE" id="PS51674"/>
    </source>
</evidence>
<dbReference type="Proteomes" id="UP001597280">
    <property type="component" value="Unassembled WGS sequence"/>
</dbReference>
<comment type="similarity">
    <text evidence="2 11">Belongs to the WhiB family.</text>
</comment>
<keyword evidence="4 11" id="KW-0479">Metal-binding</keyword>
<dbReference type="PANTHER" id="PTHR38839:SF7">
    <property type="entry name" value="TRANSCRIPTIONAL REGULATOR WHIB4"/>
    <property type="match status" value="1"/>
</dbReference>
<dbReference type="InterPro" id="IPR003482">
    <property type="entry name" value="Whib"/>
</dbReference>
<evidence type="ECO:0000313" key="13">
    <source>
        <dbReference type="EMBL" id="MFD1835140.1"/>
    </source>
</evidence>
<evidence type="ECO:0000256" key="9">
    <source>
        <dbReference type="ARBA" id="ARBA00023157"/>
    </source>
</evidence>
<dbReference type="HAMAP" id="MF_01479">
    <property type="entry name" value="WhiB"/>
    <property type="match status" value="1"/>
</dbReference>
<protein>
    <recommendedName>
        <fullName evidence="11">Transcriptional regulator WhiB</fullName>
    </recommendedName>
</protein>
<proteinExistence type="inferred from homology"/>
<dbReference type="Pfam" id="PF02467">
    <property type="entry name" value="Whib"/>
    <property type="match status" value="1"/>
</dbReference>
<feature type="binding site" evidence="11">
    <location>
        <position position="20"/>
    </location>
    <ligand>
        <name>[4Fe-4S] cluster</name>
        <dbReference type="ChEBI" id="CHEBI:49883"/>
    </ligand>
</feature>
<dbReference type="PANTHER" id="PTHR38839">
    <property type="entry name" value="TRANSCRIPTIONAL REGULATOR WHID-RELATED"/>
    <property type="match status" value="1"/>
</dbReference>
<reference evidence="14" key="1">
    <citation type="journal article" date="2019" name="Int. J. Syst. Evol. Microbiol.">
        <title>The Global Catalogue of Microorganisms (GCM) 10K type strain sequencing project: providing services to taxonomists for standard genome sequencing and annotation.</title>
        <authorList>
            <consortium name="The Broad Institute Genomics Platform"/>
            <consortium name="The Broad Institute Genome Sequencing Center for Infectious Disease"/>
            <person name="Wu L."/>
            <person name="Ma J."/>
        </authorList>
    </citation>
    <scope>NUCLEOTIDE SEQUENCE [LARGE SCALE GENOMIC DNA]</scope>
    <source>
        <strain evidence="14">JCM 11650</strain>
    </source>
</reference>
<evidence type="ECO:0000256" key="1">
    <source>
        <dbReference type="ARBA" id="ARBA00004496"/>
    </source>
</evidence>
<evidence type="ECO:0000256" key="10">
    <source>
        <dbReference type="ARBA" id="ARBA00023163"/>
    </source>
</evidence>
<accession>A0ABW4PYJ5</accession>
<keyword evidence="10 11" id="KW-0804">Transcription</keyword>
<comment type="function">
    <text evidence="11">Acts as a transcriptional regulator. Probably redox-responsive. The apo- but not holo-form probably binds DNA.</text>
</comment>
<comment type="caution">
    <text evidence="13">The sequence shown here is derived from an EMBL/GenBank/DDBJ whole genome shotgun (WGS) entry which is preliminary data.</text>
</comment>
<evidence type="ECO:0000256" key="6">
    <source>
        <dbReference type="ARBA" id="ARBA00023014"/>
    </source>
</evidence>
<evidence type="ECO:0000256" key="7">
    <source>
        <dbReference type="ARBA" id="ARBA00023015"/>
    </source>
</evidence>
<feature type="binding site" evidence="11">
    <location>
        <position position="51"/>
    </location>
    <ligand>
        <name>[4Fe-4S] cluster</name>
        <dbReference type="ChEBI" id="CHEBI:49883"/>
    </ligand>
</feature>
<comment type="PTM">
    <text evidence="11">Upon Fe-S cluster removal intramolecular disulfide bonds are formed.</text>
</comment>
<keyword evidence="6 11" id="KW-0411">Iron-sulfur</keyword>
<comment type="cofactor">
    <cofactor evidence="11">
        <name>[4Fe-4S] cluster</name>
        <dbReference type="ChEBI" id="CHEBI:49883"/>
    </cofactor>
    <text evidence="11">Binds 1 [4Fe-4S] cluster per subunit. Following nitrosylation of the [4Fe-4S] cluster binds 1 [4Fe-8(NO)] cluster per subunit.</text>
</comment>
<evidence type="ECO:0000256" key="11">
    <source>
        <dbReference type="HAMAP-Rule" id="MF_01479"/>
    </source>
</evidence>
<feature type="binding site" evidence="11">
    <location>
        <position position="42"/>
    </location>
    <ligand>
        <name>[4Fe-4S] cluster</name>
        <dbReference type="ChEBI" id="CHEBI:49883"/>
    </ligand>
</feature>
<evidence type="ECO:0000256" key="3">
    <source>
        <dbReference type="ARBA" id="ARBA00022485"/>
    </source>
</evidence>
<dbReference type="PROSITE" id="PS51674">
    <property type="entry name" value="4FE4S_WBL"/>
    <property type="match status" value="1"/>
</dbReference>
<evidence type="ECO:0000313" key="14">
    <source>
        <dbReference type="Proteomes" id="UP001597280"/>
    </source>
</evidence>
<comment type="subcellular location">
    <subcellularLocation>
        <location evidence="1 11">Cytoplasm</location>
    </subcellularLocation>
</comment>
<name>A0ABW4PYJ5_9MICO</name>
<organism evidence="13 14">
    <name type="scientific">Brachybacterium rhamnosum</name>
    <dbReference type="NCBI Taxonomy" id="173361"/>
    <lineage>
        <taxon>Bacteria</taxon>
        <taxon>Bacillati</taxon>
        <taxon>Actinomycetota</taxon>
        <taxon>Actinomycetes</taxon>
        <taxon>Micrococcales</taxon>
        <taxon>Dermabacteraceae</taxon>
        <taxon>Brachybacterium</taxon>
    </lineage>
</organism>
<gene>
    <name evidence="11" type="primary">whiB</name>
    <name evidence="13" type="ORF">ACFSDA_08620</name>
</gene>
<comment type="PTM">
    <text evidence="11">The Fe-S cluster can be nitrosylated by nitric oxide (NO).</text>
</comment>
<keyword evidence="11" id="KW-0963">Cytoplasm</keyword>
<keyword evidence="14" id="KW-1185">Reference proteome</keyword>
<sequence length="100" mass="10975">MMIGATGAGDDQSWAARGACAGMDPDEFFVQGTEQNQIKTACGSCPVRTQCLADALDNRIDFGVWGGMTERERRRLLRRHPEVSSWTALLQRATREAVSS</sequence>
<dbReference type="EMBL" id="JBHUFL010000002">
    <property type="protein sequence ID" value="MFD1835140.1"/>
    <property type="molecule type" value="Genomic_DNA"/>
</dbReference>
<feature type="binding site" evidence="11">
    <location>
        <position position="45"/>
    </location>
    <ligand>
        <name>[4Fe-4S] cluster</name>
        <dbReference type="ChEBI" id="CHEBI:49883"/>
    </ligand>
</feature>